<keyword evidence="5" id="KW-1003">Cell membrane</keyword>
<feature type="transmembrane region" description="Helical" evidence="17">
    <location>
        <begin position="21"/>
        <end position="44"/>
    </location>
</feature>
<reference evidence="21" key="2">
    <citation type="submission" date="2023-01" db="EMBL/GenBank/DDBJ databases">
        <title>Draft genome sequence of Devosia yakushimensis strain NBRC 103855.</title>
        <authorList>
            <person name="Sun Q."/>
            <person name="Mori K."/>
        </authorList>
    </citation>
    <scope>NUCLEOTIDE SEQUENCE</scope>
    <source>
        <strain evidence="21">NBRC 103855</strain>
    </source>
</reference>
<keyword evidence="12 17" id="KW-1133">Transmembrane helix</keyword>
<feature type="domain" description="AAA" evidence="19">
    <location>
        <begin position="509"/>
        <end position="634"/>
    </location>
</feature>
<evidence type="ECO:0000256" key="13">
    <source>
        <dbReference type="ARBA" id="ARBA00023136"/>
    </source>
</evidence>
<comment type="caution">
    <text evidence="21">The sequence shown here is derived from an EMBL/GenBank/DDBJ whole genome shotgun (WGS) entry which is preliminary data.</text>
</comment>
<dbReference type="Pfam" id="PF13807">
    <property type="entry name" value="GNVR"/>
    <property type="match status" value="1"/>
</dbReference>
<dbReference type="RefSeq" id="WP_284388743.1">
    <property type="nucleotide sequence ID" value="NZ_BSNG01000001.1"/>
</dbReference>
<dbReference type="Gene3D" id="3.40.50.300">
    <property type="entry name" value="P-loop containing nucleotide triphosphate hydrolases"/>
    <property type="match status" value="1"/>
</dbReference>
<reference evidence="21" key="1">
    <citation type="journal article" date="2014" name="Int. J. Syst. Evol. Microbiol.">
        <title>Complete genome of a new Firmicutes species belonging to the dominant human colonic microbiota ('Ruminococcus bicirculans') reveals two chromosomes and a selective capacity to utilize plant glucans.</title>
        <authorList>
            <consortium name="NISC Comparative Sequencing Program"/>
            <person name="Wegmann U."/>
            <person name="Louis P."/>
            <person name="Goesmann A."/>
            <person name="Henrissat B."/>
            <person name="Duncan S.H."/>
            <person name="Flint H.J."/>
        </authorList>
    </citation>
    <scope>NUCLEOTIDE SEQUENCE</scope>
    <source>
        <strain evidence="21">NBRC 103855</strain>
    </source>
</reference>
<dbReference type="InterPro" id="IPR032807">
    <property type="entry name" value="GNVR"/>
</dbReference>
<dbReference type="Pfam" id="PF02706">
    <property type="entry name" value="Wzz"/>
    <property type="match status" value="1"/>
</dbReference>
<keyword evidence="11" id="KW-0067">ATP-binding</keyword>
<evidence type="ECO:0000256" key="11">
    <source>
        <dbReference type="ARBA" id="ARBA00022840"/>
    </source>
</evidence>
<keyword evidence="16" id="KW-0175">Coiled coil</keyword>
<dbReference type="EMBL" id="BSNG01000001">
    <property type="protein sequence ID" value="GLQ09192.1"/>
    <property type="molecule type" value="Genomic_DNA"/>
</dbReference>
<feature type="domain" description="Polysaccharide chain length determinant N-terminal" evidence="18">
    <location>
        <begin position="5"/>
        <end position="94"/>
    </location>
</feature>
<keyword evidence="13 17" id="KW-0472">Membrane</keyword>
<organism evidence="21 22">
    <name type="scientific">Devosia yakushimensis</name>
    <dbReference type="NCBI Taxonomy" id="470028"/>
    <lineage>
        <taxon>Bacteria</taxon>
        <taxon>Pseudomonadati</taxon>
        <taxon>Pseudomonadota</taxon>
        <taxon>Alphaproteobacteria</taxon>
        <taxon>Hyphomicrobiales</taxon>
        <taxon>Devosiaceae</taxon>
        <taxon>Devosia</taxon>
    </lineage>
</organism>
<dbReference type="Proteomes" id="UP001161406">
    <property type="component" value="Unassembled WGS sequence"/>
</dbReference>
<name>A0ABQ5UCX2_9HYPH</name>
<evidence type="ECO:0000256" key="8">
    <source>
        <dbReference type="ARBA" id="ARBA00022692"/>
    </source>
</evidence>
<evidence type="ECO:0000256" key="15">
    <source>
        <dbReference type="ARBA" id="ARBA00051245"/>
    </source>
</evidence>
<evidence type="ECO:0000256" key="10">
    <source>
        <dbReference type="ARBA" id="ARBA00022777"/>
    </source>
</evidence>
<evidence type="ECO:0000256" key="7">
    <source>
        <dbReference type="ARBA" id="ARBA00022679"/>
    </source>
</evidence>
<keyword evidence="8 17" id="KW-0812">Transmembrane</keyword>
<gene>
    <name evidence="21" type="ORF">GCM10007913_11240</name>
</gene>
<keyword evidence="9" id="KW-0547">Nucleotide-binding</keyword>
<evidence type="ECO:0000313" key="22">
    <source>
        <dbReference type="Proteomes" id="UP001161406"/>
    </source>
</evidence>
<evidence type="ECO:0000256" key="6">
    <source>
        <dbReference type="ARBA" id="ARBA00022519"/>
    </source>
</evidence>
<keyword evidence="6" id="KW-0997">Cell inner membrane</keyword>
<dbReference type="InterPro" id="IPR050445">
    <property type="entry name" value="Bact_polysacc_biosynth/exp"/>
</dbReference>
<dbReference type="PANTHER" id="PTHR32309">
    <property type="entry name" value="TYROSINE-PROTEIN KINASE"/>
    <property type="match status" value="1"/>
</dbReference>
<dbReference type="InterPro" id="IPR027417">
    <property type="entry name" value="P-loop_NTPase"/>
</dbReference>
<evidence type="ECO:0000256" key="17">
    <source>
        <dbReference type="SAM" id="Phobius"/>
    </source>
</evidence>
<dbReference type="CDD" id="cd05387">
    <property type="entry name" value="BY-kinase"/>
    <property type="match status" value="1"/>
</dbReference>
<accession>A0ABQ5UCX2</accession>
<evidence type="ECO:0000259" key="19">
    <source>
        <dbReference type="Pfam" id="PF13614"/>
    </source>
</evidence>
<evidence type="ECO:0000256" key="4">
    <source>
        <dbReference type="ARBA" id="ARBA00011903"/>
    </source>
</evidence>
<feature type="domain" description="Tyrosine-protein kinase G-rich" evidence="20">
    <location>
        <begin position="361"/>
        <end position="431"/>
    </location>
</feature>
<dbReference type="InterPro" id="IPR005702">
    <property type="entry name" value="Wzc-like_C"/>
</dbReference>
<evidence type="ECO:0000256" key="3">
    <source>
        <dbReference type="ARBA" id="ARBA00008883"/>
    </source>
</evidence>
<comment type="similarity">
    <text evidence="2">Belongs to the CpsD/CapB family.</text>
</comment>
<comment type="subcellular location">
    <subcellularLocation>
        <location evidence="1">Cell inner membrane</location>
        <topology evidence="1">Multi-pass membrane protein</topology>
    </subcellularLocation>
</comment>
<evidence type="ECO:0000256" key="2">
    <source>
        <dbReference type="ARBA" id="ARBA00007316"/>
    </source>
</evidence>
<comment type="catalytic activity">
    <reaction evidence="15">
        <text>L-tyrosyl-[protein] + ATP = O-phospho-L-tyrosyl-[protein] + ADP + H(+)</text>
        <dbReference type="Rhea" id="RHEA:10596"/>
        <dbReference type="Rhea" id="RHEA-COMP:10136"/>
        <dbReference type="Rhea" id="RHEA-COMP:20101"/>
        <dbReference type="ChEBI" id="CHEBI:15378"/>
        <dbReference type="ChEBI" id="CHEBI:30616"/>
        <dbReference type="ChEBI" id="CHEBI:46858"/>
        <dbReference type="ChEBI" id="CHEBI:61978"/>
        <dbReference type="ChEBI" id="CHEBI:456216"/>
        <dbReference type="EC" id="2.7.10.2"/>
    </reaction>
</comment>
<evidence type="ECO:0000313" key="21">
    <source>
        <dbReference type="EMBL" id="GLQ09192.1"/>
    </source>
</evidence>
<evidence type="ECO:0000256" key="12">
    <source>
        <dbReference type="ARBA" id="ARBA00022989"/>
    </source>
</evidence>
<evidence type="ECO:0000256" key="5">
    <source>
        <dbReference type="ARBA" id="ARBA00022475"/>
    </source>
</evidence>
<keyword evidence="14" id="KW-0829">Tyrosine-protein kinase</keyword>
<evidence type="ECO:0000259" key="18">
    <source>
        <dbReference type="Pfam" id="PF02706"/>
    </source>
</evidence>
<feature type="coiled-coil region" evidence="16">
    <location>
        <begin position="320"/>
        <end position="385"/>
    </location>
</feature>
<evidence type="ECO:0000256" key="16">
    <source>
        <dbReference type="SAM" id="Coils"/>
    </source>
</evidence>
<evidence type="ECO:0000256" key="1">
    <source>
        <dbReference type="ARBA" id="ARBA00004429"/>
    </source>
</evidence>
<sequence length="704" mass="75755">MEDAEVDLRNVLGLLRRQLRLIVASVIVVVTLAGLVAFSLTPIYSATALILVDPSRKNLLDPDAQIGSGVSDSARIDSEVEILRSDNVLLKVIEAENLTADAELGASLSLRERILTLLRLYEPQPPTAAEALHQVLNNLRNAVSIQRRGLTYLISVQGRSPDSEQAARIANAVAGAYIDDQVAAKVASTLSSRDILQARIQQARDAITASEGAFDSFIDSNVARIATEIGRPDLMQTRQQIAQLEANRRARSQLADAAQADLANADWQALVASLQSSALTELARQRTELTARLATADATDLDEQLAALDMSLRDTASLEVAGLRNAITAAQQQEAELRQQLRQSVIASALPAAILTDLYGLRQNAELARSQYQLLLSRLQDLETQADLQVADSRIVSPALAPQSPAFPNRPLIMALAGFAAIGLGIALAFLYENFIGGFTSEAQLGAVLKTRVASAVPRQKARADKESLANLMVAAPLSVFAESVRRLRATLQQTLRNGKPAADDDKGRVIMISSTAPGEGKTTLALSLARSYALSGSRTLLIDCDLRKPSLHRHLGLEPSHGLLEFLDGNEMDGLNGIISADTMTDATFIVGAHRSDVPTDQLLTGQSFARLMRAARHTFDVVILDTPPVGPVVDALYVAPVADAIVFVTRWVSTSQLDAKQALASLTEAMAPGTGIVAIINQQDRTRASYMRKYGTYYTELQ</sequence>
<dbReference type="Pfam" id="PF13614">
    <property type="entry name" value="AAA_31"/>
    <property type="match status" value="1"/>
</dbReference>
<protein>
    <recommendedName>
        <fullName evidence="4">non-specific protein-tyrosine kinase</fullName>
        <ecNumber evidence="4">2.7.10.2</ecNumber>
    </recommendedName>
</protein>
<proteinExistence type="inferred from homology"/>
<dbReference type="PANTHER" id="PTHR32309:SF13">
    <property type="entry name" value="FERRIC ENTEROBACTIN TRANSPORT PROTEIN FEPE"/>
    <property type="match status" value="1"/>
</dbReference>
<dbReference type="SUPFAM" id="SSF52540">
    <property type="entry name" value="P-loop containing nucleoside triphosphate hydrolases"/>
    <property type="match status" value="1"/>
</dbReference>
<dbReference type="InterPro" id="IPR025669">
    <property type="entry name" value="AAA_dom"/>
</dbReference>
<evidence type="ECO:0000259" key="20">
    <source>
        <dbReference type="Pfam" id="PF13807"/>
    </source>
</evidence>
<keyword evidence="10" id="KW-0418">Kinase</keyword>
<keyword evidence="7" id="KW-0808">Transferase</keyword>
<keyword evidence="22" id="KW-1185">Reference proteome</keyword>
<comment type="similarity">
    <text evidence="3">Belongs to the etk/wzc family.</text>
</comment>
<evidence type="ECO:0000256" key="9">
    <source>
        <dbReference type="ARBA" id="ARBA00022741"/>
    </source>
</evidence>
<dbReference type="EC" id="2.7.10.2" evidence="4"/>
<evidence type="ECO:0000256" key="14">
    <source>
        <dbReference type="ARBA" id="ARBA00023137"/>
    </source>
</evidence>
<dbReference type="InterPro" id="IPR003856">
    <property type="entry name" value="LPS_length_determ_N"/>
</dbReference>